<evidence type="ECO:0008006" key="5">
    <source>
        <dbReference type="Google" id="ProtNLM"/>
    </source>
</evidence>
<accession>A0A3E3IU70</accession>
<proteinExistence type="predicted"/>
<dbReference type="RefSeq" id="WP_025490451.1">
    <property type="nucleotide sequence ID" value="NZ_JBKUNB010000035.1"/>
</dbReference>
<dbReference type="GeneID" id="97989631"/>
<evidence type="ECO:0000313" key="2">
    <source>
        <dbReference type="EMBL" id="RGE70615.1"/>
    </source>
</evidence>
<dbReference type="Proteomes" id="UP000260812">
    <property type="component" value="Unassembled WGS sequence"/>
</dbReference>
<evidence type="ECO:0000313" key="4">
    <source>
        <dbReference type="Proteomes" id="UP000261166"/>
    </source>
</evidence>
<dbReference type="Proteomes" id="UP000261166">
    <property type="component" value="Unassembled WGS sequence"/>
</dbReference>
<evidence type="ECO:0000313" key="3">
    <source>
        <dbReference type="Proteomes" id="UP000260812"/>
    </source>
</evidence>
<protein>
    <recommendedName>
        <fullName evidence="5">MacB-like periplasmic core domain-containing protein</fullName>
    </recommendedName>
</protein>
<dbReference type="AlphaFoldDB" id="A0A3E3IU70"/>
<reference evidence="2 4" key="1">
    <citation type="submission" date="2018-08" db="EMBL/GenBank/DDBJ databases">
        <title>A genome reference for cultivated species of the human gut microbiota.</title>
        <authorList>
            <person name="Zou Y."/>
            <person name="Xue W."/>
            <person name="Luo G."/>
        </authorList>
    </citation>
    <scope>NUCLEOTIDE SEQUENCE [LARGE SCALE GENOMIC DNA]</scope>
    <source>
        <strain evidence="2 4">AF26-4BH</strain>
        <strain evidence="1">TF05-5AC</strain>
    </source>
</reference>
<comment type="caution">
    <text evidence="2">The sequence shown here is derived from an EMBL/GenBank/DDBJ whole genome shotgun (WGS) entry which is preliminary data.</text>
</comment>
<dbReference type="OrthoDB" id="2034769at2"/>
<gene>
    <name evidence="2" type="ORF">DWY69_16955</name>
    <name evidence="1" type="ORF">DXC51_22920</name>
</gene>
<organism evidence="2 4">
    <name type="scientific">Eisenbergiella massiliensis</name>
    <dbReference type="NCBI Taxonomy" id="1720294"/>
    <lineage>
        <taxon>Bacteria</taxon>
        <taxon>Bacillati</taxon>
        <taxon>Bacillota</taxon>
        <taxon>Clostridia</taxon>
        <taxon>Lachnospirales</taxon>
        <taxon>Lachnospiraceae</taxon>
        <taxon>Eisenbergiella</taxon>
    </lineage>
</organism>
<keyword evidence="3" id="KW-1185">Reference proteome</keyword>
<sequence>MKSKMIIAVTAFLLFLFCMLTVTYYAKRKINEPVDNYNFDYSTCLNYKVKDNYGQPGHERFRTILHRENTFAQYVKLLEEFNSADNFRYIEAHDVLLQYVGLYPNGDSFIPGYGSLSEEELESFINQRAKAEDGSIIHITNIKGALISEKAFTEDLSLQAHVVRGNAFSASDFLYNGNRIPVLLGYDYLELYQIGDVITVLYAGYPLELKVIGFLDNTSSVHIGSTDISLDTYILLPSFDIEAEYAKNNQIFSNLHYSHKTRGFFTVTKNVEEAINEFEEIVEKSGLDYVYFPLPE</sequence>
<evidence type="ECO:0000313" key="1">
    <source>
        <dbReference type="EMBL" id="RGE56652.1"/>
    </source>
</evidence>
<dbReference type="EMBL" id="QVLV01000022">
    <property type="protein sequence ID" value="RGE56652.1"/>
    <property type="molecule type" value="Genomic_DNA"/>
</dbReference>
<dbReference type="EMBL" id="QVLU01000015">
    <property type="protein sequence ID" value="RGE70615.1"/>
    <property type="molecule type" value="Genomic_DNA"/>
</dbReference>
<name>A0A3E3IU70_9FIRM</name>